<feature type="signal peptide" evidence="1">
    <location>
        <begin position="1"/>
        <end position="19"/>
    </location>
</feature>
<feature type="chain" id="PRO_5030172992" description="Plastid lipid-associated protein/fibrillin conserved domain-containing protein" evidence="1">
    <location>
        <begin position="20"/>
        <end position="264"/>
    </location>
</feature>
<dbReference type="eggNOG" id="ENOG502SDWK">
    <property type="taxonomic scope" value="Eukaryota"/>
</dbReference>
<protein>
    <recommendedName>
        <fullName evidence="4">Plastid lipid-associated protein/fibrillin conserved domain-containing protein</fullName>
    </recommendedName>
</protein>
<dbReference type="Proteomes" id="UP000266841">
    <property type="component" value="Unassembled WGS sequence"/>
</dbReference>
<keyword evidence="3" id="KW-1185">Reference proteome</keyword>
<dbReference type="AlphaFoldDB" id="K0RGV3"/>
<reference evidence="2 3" key="1">
    <citation type="journal article" date="2012" name="Genome Biol.">
        <title>Genome and low-iron response of an oceanic diatom adapted to chronic iron limitation.</title>
        <authorList>
            <person name="Lommer M."/>
            <person name="Specht M."/>
            <person name="Roy A.S."/>
            <person name="Kraemer L."/>
            <person name="Andreson R."/>
            <person name="Gutowska M.A."/>
            <person name="Wolf J."/>
            <person name="Bergner S.V."/>
            <person name="Schilhabel M.B."/>
            <person name="Klostermeier U.C."/>
            <person name="Beiko R.G."/>
            <person name="Rosenstiel P."/>
            <person name="Hippler M."/>
            <person name="Laroche J."/>
        </authorList>
    </citation>
    <scope>NUCLEOTIDE SEQUENCE [LARGE SCALE GENOMIC DNA]</scope>
    <source>
        <strain evidence="2 3">CCMP1005</strain>
    </source>
</reference>
<name>K0RGV3_THAOC</name>
<evidence type="ECO:0008006" key="4">
    <source>
        <dbReference type="Google" id="ProtNLM"/>
    </source>
</evidence>
<dbReference type="OrthoDB" id="48201at2759"/>
<accession>K0RGV3</accession>
<gene>
    <name evidence="2" type="ORF">THAOC_35579</name>
</gene>
<dbReference type="EMBL" id="AGNL01048243">
    <property type="protein sequence ID" value="EJK45787.1"/>
    <property type="molecule type" value="Genomic_DNA"/>
</dbReference>
<evidence type="ECO:0000313" key="2">
    <source>
        <dbReference type="EMBL" id="EJK45787.1"/>
    </source>
</evidence>
<evidence type="ECO:0000256" key="1">
    <source>
        <dbReference type="SAM" id="SignalP"/>
    </source>
</evidence>
<comment type="caution">
    <text evidence="2">The sequence shown here is derived from an EMBL/GenBank/DDBJ whole genome shotgun (WGS) entry which is preliminary data.</text>
</comment>
<keyword evidence="1" id="KW-0732">Signal</keyword>
<sequence length="264" mass="29075">MMSFCVLLLLFSQAVVILSFVPPPQTTHRRISSGLYAASASVRSTQELSNELLTLLQSKQLLNAKTYSTLSDEINNLVGALIKTKVSFDPARCIDGGLFRTVHFIGETPLWERISSSSNGTNNVKGQKFTLNEEASGTFVNYAEIFGPSFYLKAVGDCFDKGPVSTDARTDSIMSPFGSFLSAFSNNSTKKYVKAPYDFTARVTGASIVVFQKFEINIPIEGKGTVRVLYADENLRVFVSPSGKFCFPCLCMLSENTIDRQKQM</sequence>
<evidence type="ECO:0000313" key="3">
    <source>
        <dbReference type="Proteomes" id="UP000266841"/>
    </source>
</evidence>
<proteinExistence type="predicted"/>
<organism evidence="2 3">
    <name type="scientific">Thalassiosira oceanica</name>
    <name type="common">Marine diatom</name>
    <dbReference type="NCBI Taxonomy" id="159749"/>
    <lineage>
        <taxon>Eukaryota</taxon>
        <taxon>Sar</taxon>
        <taxon>Stramenopiles</taxon>
        <taxon>Ochrophyta</taxon>
        <taxon>Bacillariophyta</taxon>
        <taxon>Coscinodiscophyceae</taxon>
        <taxon>Thalassiosirophycidae</taxon>
        <taxon>Thalassiosirales</taxon>
        <taxon>Thalassiosiraceae</taxon>
        <taxon>Thalassiosira</taxon>
    </lineage>
</organism>